<dbReference type="GO" id="GO:0008239">
    <property type="term" value="F:dipeptidyl-peptidase activity"/>
    <property type="evidence" value="ECO:0007669"/>
    <property type="project" value="TreeGrafter"/>
</dbReference>
<accession>A0A9Y1FKP1</accession>
<sequence length="621" mass="70775">MNKKTFQQIISNASMLEKILEKLSRIPQFSFVKLNNSKDKVSFYWDKTGRVEFYLLDLETKKLQQITEGELPKTPRSGYVWTRNDEEIIFAKDKDGNEKHDLFVLNVTTKEVKQLTDTPNFQEHAVDTSPDGRYLLFRSTRNGQMNLFRLDLNSKEVTELTRFNKPVMGGIKWSPTNDFIIFGYNDTKNMQNLDVWIMNTDGSEQRKLLSKGEGSREGISDISEDGKLLAISSDYKGNIQAGIFNIETEESIFFGDNKYEEFAVEISRDNKYLIALRNYKATIRPVIYRIDSGEELALNFPPGVVSGPKLTADGKNLILRLNSSTSPSSLVSYNLENEEIMELIPAHIGEIDKSIFVEDEYVEYRSKDGLTIGAILYKPKNIQKGEKLPALIEVHGGPTAQVLRTFSIFSQILVNKGYVLLRPNFRGSTGYGKRFRELNVKDIGGGDLEDIVAGAEYLKSLEFVDKNRIGIFGSSYGGYMTYLATTKKPDMWKLGVASVGITDWKLLYNESMPHFKYYMHSLLGKPSEESKLYEERSPVNYAQNLSCPLLIIHGKNDPRCPISQARVFIEKLKGNGWREGKEGSKTYEYIEFGDIGHGGYSDPNFRIRTFKAMLDFIDRRI</sequence>
<dbReference type="Pfam" id="PF07676">
    <property type="entry name" value="PD40"/>
    <property type="match status" value="1"/>
</dbReference>
<dbReference type="InterPro" id="IPR002470">
    <property type="entry name" value="Peptidase_S9A"/>
</dbReference>
<evidence type="ECO:0000259" key="1">
    <source>
        <dbReference type="Pfam" id="PF00326"/>
    </source>
</evidence>
<dbReference type="Gene3D" id="2.120.10.30">
    <property type="entry name" value="TolB, C-terminal domain"/>
    <property type="match status" value="2"/>
</dbReference>
<dbReference type="PANTHER" id="PTHR11731">
    <property type="entry name" value="PROTEASE FAMILY S9B,C DIPEPTIDYL-PEPTIDASE IV-RELATED"/>
    <property type="match status" value="1"/>
</dbReference>
<dbReference type="InterPro" id="IPR011042">
    <property type="entry name" value="6-blade_b-propeller_TolB-like"/>
</dbReference>
<gene>
    <name evidence="2" type="ORF">K9W45_09765</name>
</gene>
<proteinExistence type="predicted"/>
<dbReference type="EMBL" id="CP084166">
    <property type="protein sequence ID" value="UJG40121.1"/>
    <property type="molecule type" value="Genomic_DNA"/>
</dbReference>
<dbReference type="InterPro" id="IPR001375">
    <property type="entry name" value="Peptidase_S9_cat"/>
</dbReference>
<dbReference type="Gene3D" id="3.40.50.1820">
    <property type="entry name" value="alpha/beta hydrolase"/>
    <property type="match status" value="1"/>
</dbReference>
<feature type="domain" description="Peptidase S9 prolyl oligopeptidase catalytic" evidence="1">
    <location>
        <begin position="406"/>
        <end position="619"/>
    </location>
</feature>
<dbReference type="SUPFAM" id="SSF53474">
    <property type="entry name" value="alpha/beta-Hydrolases"/>
    <property type="match status" value="1"/>
</dbReference>
<dbReference type="PRINTS" id="PR00862">
    <property type="entry name" value="PROLIGOPTASE"/>
</dbReference>
<dbReference type="PANTHER" id="PTHR11731:SF193">
    <property type="entry name" value="DIPEPTIDYL PEPTIDASE 9"/>
    <property type="match status" value="1"/>
</dbReference>
<dbReference type="Pfam" id="PF00326">
    <property type="entry name" value="Peptidase_S9"/>
    <property type="match status" value="1"/>
</dbReference>
<dbReference type="InterPro" id="IPR029058">
    <property type="entry name" value="AB_hydrolase_fold"/>
</dbReference>
<organism evidence="2">
    <name type="scientific">Candidatus Heimdallarchaeum aukensis</name>
    <dbReference type="NCBI Taxonomy" id="2876573"/>
    <lineage>
        <taxon>Archaea</taxon>
        <taxon>Promethearchaeati</taxon>
        <taxon>Candidatus Heimdallarchaeota</taxon>
        <taxon>Candidatus Heimdallarchaeia (ex Rinke et al. 2021) (nom. nud.)</taxon>
        <taxon>Candidatus Heimdallarchaeales</taxon>
        <taxon>Candidatus Heimdallarchaeaceae</taxon>
        <taxon>Candidatus Heimdallarchaeum</taxon>
    </lineage>
</organism>
<dbReference type="SUPFAM" id="SSF69322">
    <property type="entry name" value="Tricorn protease domain 2"/>
    <property type="match status" value="1"/>
</dbReference>
<dbReference type="InterPro" id="IPR050278">
    <property type="entry name" value="Serine_Prot_S9B/DPPIV"/>
</dbReference>
<protein>
    <submittedName>
        <fullName evidence="2">S9 family peptidase</fullName>
    </submittedName>
</protein>
<reference evidence="2" key="1">
    <citation type="journal article" date="2022" name="Nat. Microbiol.">
        <title>Unique mobile elements and scalable gene flow at the prokaryote-eukaryote boundary revealed by circularized Asgard archaea genomes.</title>
        <authorList>
            <person name="Wu F."/>
            <person name="Speth D.R."/>
            <person name="Philosof A."/>
            <person name="Cremiere A."/>
            <person name="Narayanan A."/>
            <person name="Barco R.A."/>
            <person name="Connon S.A."/>
            <person name="Amend J.P."/>
            <person name="Antoshechkin I.A."/>
            <person name="Orphan V.J."/>
        </authorList>
    </citation>
    <scope>NUCLEOTIDE SEQUENCE</scope>
    <source>
        <strain evidence="2">PM71</strain>
    </source>
</reference>
<name>A0A9Y1FKP1_9ARCH</name>
<dbReference type="GO" id="GO:0004252">
    <property type="term" value="F:serine-type endopeptidase activity"/>
    <property type="evidence" value="ECO:0007669"/>
    <property type="project" value="InterPro"/>
</dbReference>
<dbReference type="GO" id="GO:0006508">
    <property type="term" value="P:proteolysis"/>
    <property type="evidence" value="ECO:0007669"/>
    <property type="project" value="InterPro"/>
</dbReference>
<dbReference type="InterPro" id="IPR011659">
    <property type="entry name" value="WD40"/>
</dbReference>
<dbReference type="Proteomes" id="UP001201020">
    <property type="component" value="Chromosome"/>
</dbReference>
<evidence type="ECO:0000313" key="2">
    <source>
        <dbReference type="EMBL" id="UJG40121.1"/>
    </source>
</evidence>
<dbReference type="AlphaFoldDB" id="A0A9Y1FKP1"/>